<name>C8VD56_EMENI</name>
<keyword evidence="3 6" id="KW-0812">Transmembrane</keyword>
<evidence type="ECO:0000256" key="3">
    <source>
        <dbReference type="ARBA" id="ARBA00022692"/>
    </source>
</evidence>
<dbReference type="KEGG" id="ani:ANIA_10905"/>
<dbReference type="GeneID" id="2869821"/>
<feature type="transmembrane region" description="Helical" evidence="6">
    <location>
        <begin position="380"/>
        <end position="400"/>
    </location>
</feature>
<dbReference type="PIRSF" id="PIRSF006060">
    <property type="entry name" value="AA_transporter"/>
    <property type="match status" value="1"/>
</dbReference>
<sequence length="544" mass="58094">MGKQTDVRPPSPGLGDTYDQQLLAKLGYKQELRRSYSTLQIFAIAFSIMGLVPSIASTIPFSLPAGPAGMVWGWLTASILIFTVGLAMSDMASSMPTAGGFYWWTHYFAGKKFKRPLSFLVGYSNTLGLIGGICSVDYTLSLLILACISIARDGNWSASNGIIYGLYAGLILVHSVATIVTSNIMPRIQTACIFINVGLIIATVVALPVGKVTRGGTLNSGSFVFGHIDNLSNWPTGWNFVLAFMSPIWAIGFFDSCVHMSEEARDAPKAVPRGILFSAGSACLLGFLVLSVLAAVMDPDVAKTAGTVYGQPMAQIYYDSLGKRGALGFMAVLILIQFLIGLSLIVAASRQVFAFSRDYALPFSPILRKITSLNGQPQPINAIVFLGGICVIFGLLALINSVAANALFSLFVASNYVAWGTPILCRLIWSKRFVPGAFYTGPKVSSIIAGIAVAWLGFGLLLSMFPTVKNPGPAEMNYTVVINGFVWIASMLYYAVYARKVFTGPRVTLAEGEGVSSSFIGTQAEAAREVNNEKEVGTDTSPAG</sequence>
<evidence type="ECO:0000256" key="6">
    <source>
        <dbReference type="SAM" id="Phobius"/>
    </source>
</evidence>
<keyword evidence="5 6" id="KW-0472">Membrane</keyword>
<evidence type="ECO:0000256" key="5">
    <source>
        <dbReference type="ARBA" id="ARBA00023136"/>
    </source>
</evidence>
<dbReference type="eggNOG" id="KOG1289">
    <property type="taxonomic scope" value="Eukaryota"/>
</dbReference>
<dbReference type="HOGENOM" id="CLU_004495_0_3_1"/>
<evidence type="ECO:0000256" key="2">
    <source>
        <dbReference type="ARBA" id="ARBA00022448"/>
    </source>
</evidence>
<dbReference type="Pfam" id="PF13520">
    <property type="entry name" value="AA_permease_2"/>
    <property type="match status" value="1"/>
</dbReference>
<dbReference type="GO" id="GO:0015185">
    <property type="term" value="F:gamma-aminobutyric acid transmembrane transporter activity"/>
    <property type="evidence" value="ECO:0000318"/>
    <property type="project" value="GO_Central"/>
</dbReference>
<dbReference type="AlphaFoldDB" id="C8VD56"/>
<keyword evidence="4 6" id="KW-1133">Transmembrane helix</keyword>
<dbReference type="Proteomes" id="UP000000560">
    <property type="component" value="Chromosome IV"/>
</dbReference>
<evidence type="ECO:0000256" key="4">
    <source>
        <dbReference type="ARBA" id="ARBA00022989"/>
    </source>
</evidence>
<feature type="transmembrane region" description="Helical" evidence="6">
    <location>
        <begin position="477"/>
        <end position="496"/>
    </location>
</feature>
<organism evidence="7 8">
    <name type="scientific">Emericella nidulans (strain FGSC A4 / ATCC 38163 / CBS 112.46 / NRRL 194 / M139)</name>
    <name type="common">Aspergillus nidulans</name>
    <dbReference type="NCBI Taxonomy" id="227321"/>
    <lineage>
        <taxon>Eukaryota</taxon>
        <taxon>Fungi</taxon>
        <taxon>Dikarya</taxon>
        <taxon>Ascomycota</taxon>
        <taxon>Pezizomycotina</taxon>
        <taxon>Eurotiomycetes</taxon>
        <taxon>Eurotiomycetidae</taxon>
        <taxon>Eurotiales</taxon>
        <taxon>Aspergillaceae</taxon>
        <taxon>Aspergillus</taxon>
        <taxon>Aspergillus subgen. Nidulantes</taxon>
    </lineage>
</organism>
<dbReference type="Gene3D" id="1.20.1740.10">
    <property type="entry name" value="Amino acid/polyamine transporter I"/>
    <property type="match status" value="1"/>
</dbReference>
<dbReference type="GO" id="GO:0016020">
    <property type="term" value="C:membrane"/>
    <property type="evidence" value="ECO:0007669"/>
    <property type="project" value="UniProtKB-SubCell"/>
</dbReference>
<evidence type="ECO:0000313" key="7">
    <source>
        <dbReference type="EMBL" id="CBF78940.1"/>
    </source>
</evidence>
<dbReference type="InterPro" id="IPR002293">
    <property type="entry name" value="AA/rel_permease1"/>
</dbReference>
<dbReference type="GO" id="GO:0015812">
    <property type="term" value="P:gamma-aminobutyric acid transport"/>
    <property type="evidence" value="ECO:0000318"/>
    <property type="project" value="GO_Central"/>
</dbReference>
<feature type="transmembrane region" description="Helical" evidence="6">
    <location>
        <begin position="326"/>
        <end position="347"/>
    </location>
</feature>
<dbReference type="VEuPathDB" id="FungiDB:AN10905"/>
<keyword evidence="8" id="KW-1185">Reference proteome</keyword>
<dbReference type="RefSeq" id="XP_664772.2">
    <property type="nucleotide sequence ID" value="XM_659680.2"/>
</dbReference>
<comment type="subcellular location">
    <subcellularLocation>
        <location evidence="1">Membrane</location>
        <topology evidence="1">Multi-pass membrane protein</topology>
    </subcellularLocation>
</comment>
<dbReference type="InParanoid" id="C8VD56"/>
<feature type="transmembrane region" description="Helical" evidence="6">
    <location>
        <begin position="406"/>
        <end position="425"/>
    </location>
</feature>
<dbReference type="OMA" id="CMNPDVS"/>
<protein>
    <submittedName>
        <fullName evidence="7">GABA permease (Uga4), putative (AFU_orthologue AFUA_4G03370)</fullName>
    </submittedName>
</protein>
<dbReference type="PANTHER" id="PTHR45649">
    <property type="entry name" value="AMINO-ACID PERMEASE BAT1"/>
    <property type="match status" value="1"/>
</dbReference>
<feature type="transmembrane region" description="Helical" evidence="6">
    <location>
        <begin position="71"/>
        <end position="88"/>
    </location>
</feature>
<accession>C8VD56</accession>
<reference evidence="8" key="1">
    <citation type="journal article" date="2005" name="Nature">
        <title>Sequencing of Aspergillus nidulans and comparative analysis with A. fumigatus and A. oryzae.</title>
        <authorList>
            <person name="Galagan J.E."/>
            <person name="Calvo S.E."/>
            <person name="Cuomo C."/>
            <person name="Ma L.J."/>
            <person name="Wortman J.R."/>
            <person name="Batzoglou S."/>
            <person name="Lee S.I."/>
            <person name="Basturkmen M."/>
            <person name="Spevak C.C."/>
            <person name="Clutterbuck J."/>
            <person name="Kapitonov V."/>
            <person name="Jurka J."/>
            <person name="Scazzocchio C."/>
            <person name="Farman M."/>
            <person name="Butler J."/>
            <person name="Purcell S."/>
            <person name="Harris S."/>
            <person name="Braus G.H."/>
            <person name="Draht O."/>
            <person name="Busch S."/>
            <person name="D'Enfert C."/>
            <person name="Bouchier C."/>
            <person name="Goldman G.H."/>
            <person name="Bell-Pedersen D."/>
            <person name="Griffiths-Jones S."/>
            <person name="Doonan J.H."/>
            <person name="Yu J."/>
            <person name="Vienken K."/>
            <person name="Pain A."/>
            <person name="Freitag M."/>
            <person name="Selker E.U."/>
            <person name="Archer D.B."/>
            <person name="Penalva M.A."/>
            <person name="Oakley B.R."/>
            <person name="Momany M."/>
            <person name="Tanaka T."/>
            <person name="Kumagai T."/>
            <person name="Asai K."/>
            <person name="Machida M."/>
            <person name="Nierman W.C."/>
            <person name="Denning D.W."/>
            <person name="Caddick M."/>
            <person name="Hynes M."/>
            <person name="Paoletti M."/>
            <person name="Fischer R."/>
            <person name="Miller B."/>
            <person name="Dyer P."/>
            <person name="Sachs M.S."/>
            <person name="Osmani S.A."/>
            <person name="Birren B.W."/>
        </authorList>
    </citation>
    <scope>NUCLEOTIDE SEQUENCE [LARGE SCALE GENOMIC DNA]</scope>
    <source>
        <strain evidence="8">FGSC A4 / ATCC 38163 / CBS 112.46 / NRRL 194 / M139</strain>
    </source>
</reference>
<feature type="transmembrane region" description="Helical" evidence="6">
    <location>
        <begin position="120"/>
        <end position="151"/>
    </location>
</feature>
<evidence type="ECO:0000313" key="8">
    <source>
        <dbReference type="Proteomes" id="UP000000560"/>
    </source>
</evidence>
<reference evidence="8" key="2">
    <citation type="journal article" date="2009" name="Fungal Genet. Biol.">
        <title>The 2008 update of the Aspergillus nidulans genome annotation: a community effort.</title>
        <authorList>
            <person name="Wortman J.R."/>
            <person name="Gilsenan J.M."/>
            <person name="Joardar V."/>
            <person name="Deegan J."/>
            <person name="Clutterbuck J."/>
            <person name="Andersen M.R."/>
            <person name="Archer D."/>
            <person name="Bencina M."/>
            <person name="Braus G."/>
            <person name="Coutinho P."/>
            <person name="von Dohren H."/>
            <person name="Doonan J."/>
            <person name="Driessen A.J."/>
            <person name="Durek P."/>
            <person name="Espeso E."/>
            <person name="Fekete E."/>
            <person name="Flipphi M."/>
            <person name="Estrada C.G."/>
            <person name="Geysens S."/>
            <person name="Goldman G."/>
            <person name="de Groot P.W."/>
            <person name="Hansen K."/>
            <person name="Harris S.D."/>
            <person name="Heinekamp T."/>
            <person name="Helmstaedt K."/>
            <person name="Henrissat B."/>
            <person name="Hofmann G."/>
            <person name="Homan T."/>
            <person name="Horio T."/>
            <person name="Horiuchi H."/>
            <person name="James S."/>
            <person name="Jones M."/>
            <person name="Karaffa L."/>
            <person name="Karanyi Z."/>
            <person name="Kato M."/>
            <person name="Keller N."/>
            <person name="Kelly D.E."/>
            <person name="Kiel J.A."/>
            <person name="Kim J.M."/>
            <person name="van der Klei I.J."/>
            <person name="Klis F.M."/>
            <person name="Kovalchuk A."/>
            <person name="Krasevec N."/>
            <person name="Kubicek C.P."/>
            <person name="Liu B."/>
            <person name="Maccabe A."/>
            <person name="Meyer V."/>
            <person name="Mirabito P."/>
            <person name="Miskei M."/>
            <person name="Mos M."/>
            <person name="Mullins J."/>
            <person name="Nelson D.R."/>
            <person name="Nielsen J."/>
            <person name="Oakley B.R."/>
            <person name="Osmani S.A."/>
            <person name="Pakula T."/>
            <person name="Paszewski A."/>
            <person name="Paulsen I."/>
            <person name="Pilsyk S."/>
            <person name="Pocsi I."/>
            <person name="Punt P.J."/>
            <person name="Ram A.F."/>
            <person name="Ren Q."/>
            <person name="Robellet X."/>
            <person name="Robson G."/>
            <person name="Seiboth B."/>
            <person name="van Solingen P."/>
            <person name="Specht T."/>
            <person name="Sun J."/>
            <person name="Taheri-Talesh N."/>
            <person name="Takeshita N."/>
            <person name="Ussery D."/>
            <person name="vanKuyk P.A."/>
            <person name="Visser H."/>
            <person name="van de Vondervoort P.J."/>
            <person name="de Vries R.P."/>
            <person name="Walton J."/>
            <person name="Xiang X."/>
            <person name="Xiong Y."/>
            <person name="Zeng A.P."/>
            <person name="Brandt B.W."/>
            <person name="Cornell M.J."/>
            <person name="van den Hondel C.A."/>
            <person name="Visser J."/>
            <person name="Oliver S.G."/>
            <person name="Turner G."/>
        </authorList>
    </citation>
    <scope>GENOME REANNOTATION</scope>
    <source>
        <strain evidence="8">FGSC A4 / ATCC 38163 / CBS 112.46 / NRRL 194 / M139</strain>
    </source>
</reference>
<feature type="transmembrane region" description="Helical" evidence="6">
    <location>
        <begin position="163"/>
        <end position="184"/>
    </location>
</feature>
<evidence type="ECO:0000256" key="1">
    <source>
        <dbReference type="ARBA" id="ARBA00004141"/>
    </source>
</evidence>
<feature type="transmembrane region" description="Helical" evidence="6">
    <location>
        <begin position="446"/>
        <end position="465"/>
    </location>
</feature>
<gene>
    <name evidence="7" type="ORF">ANIA_10905</name>
</gene>
<dbReference type="PANTHER" id="PTHR45649:SF6">
    <property type="entry name" value="GABA-SPECIFIC PERMEASE"/>
    <property type="match status" value="1"/>
</dbReference>
<feature type="transmembrane region" description="Helical" evidence="6">
    <location>
        <begin position="39"/>
        <end position="59"/>
    </location>
</feature>
<feature type="transmembrane region" description="Helical" evidence="6">
    <location>
        <begin position="237"/>
        <end position="254"/>
    </location>
</feature>
<feature type="transmembrane region" description="Helical" evidence="6">
    <location>
        <begin position="275"/>
        <end position="297"/>
    </location>
</feature>
<keyword evidence="2" id="KW-0813">Transport</keyword>
<dbReference type="EMBL" id="BN001304">
    <property type="protein sequence ID" value="CBF78940.1"/>
    <property type="molecule type" value="Genomic_DNA"/>
</dbReference>
<dbReference type="FunCoup" id="C8VD56">
    <property type="interactions" value="187"/>
</dbReference>
<dbReference type="OrthoDB" id="3900342at2759"/>
<proteinExistence type="predicted"/>
<feature type="transmembrane region" description="Helical" evidence="6">
    <location>
        <begin position="191"/>
        <end position="210"/>
    </location>
</feature>